<dbReference type="Proteomes" id="UP001497680">
    <property type="component" value="Unassembled WGS sequence"/>
</dbReference>
<keyword evidence="2" id="KW-1185">Reference proteome</keyword>
<organism evidence="1 2">
    <name type="scientific">Hypoxylon rubiginosum</name>
    <dbReference type="NCBI Taxonomy" id="110542"/>
    <lineage>
        <taxon>Eukaryota</taxon>
        <taxon>Fungi</taxon>
        <taxon>Dikarya</taxon>
        <taxon>Ascomycota</taxon>
        <taxon>Pezizomycotina</taxon>
        <taxon>Sordariomycetes</taxon>
        <taxon>Xylariomycetidae</taxon>
        <taxon>Xylariales</taxon>
        <taxon>Hypoxylaceae</taxon>
        <taxon>Hypoxylon</taxon>
    </lineage>
</organism>
<evidence type="ECO:0000313" key="1">
    <source>
        <dbReference type="EMBL" id="KAI6082231.1"/>
    </source>
</evidence>
<sequence>MLCQTCQTSIQSALDALVKLPGYKEYRYEYRYVNLQSNVLHRTSHSFYRSIITGCYICRKTWMSFLECRPINADSYQLQRAFEGKIPETYEEFCKQMKLDLEQSCASHPSTSSTHNPSNCFADKVESLLGETPYVVFDVNYMTLRTGGFIQLKVKGTVPWYLNFQPVSKTILKNQFPKSVPRKVQCASTDGSPDLWRYWLQTCSTSHTKCRAIEQKQDPFVPDRLIQILEDEGNNTKWRLVEKCHEEINTSTPYLTLSHCWGSHEHLKLTKEKHSVFREASTTSNLSKTYQDAFQIATSLGFHFIWIDSLCIIQGEIDDWKYQSSMMGSIYGGARCNIAATWATDGTDGCFSLRDPYMIDPTTIKLRLGDQFVDWDIDYYLSYCRDVDQAPLNKRAWVIQERYLARKQLNFSKRQVYWECLELTASEQYPNGCPNVAQHIERKPSMEVRRQDDFMYIWKNLRDNYSKATLSRKSDKLIALAGIASEFRKSTEDEYIAGLWKKKLHKHLCWIHSLATSDTNRSRISADIAPTWSWASLDGPVTRNSSFSDLYSVPLFQLTEFSANTCDTSQLTKLVLKGFGAWARVEMNGLEPRDWDFYKYRTRITDQPELMESYMLLGTIVNISWDENVVSRDVNPERWDELRGQREGVLLFMWVAYVPTEHLKISQGLVLRMLQDPTKDNLFVRMGVFVDYSQILGKSLSMRLGSPIYKRTIHRKATGYDENDNDGDEGDEENMLWDFGIDLDDPRLASLLHTVTIV</sequence>
<proteinExistence type="predicted"/>
<reference evidence="1 2" key="1">
    <citation type="journal article" date="2022" name="New Phytol.">
        <title>Ecological generalism drives hyperdiversity of secondary metabolite gene clusters in xylarialean endophytes.</title>
        <authorList>
            <person name="Franco M.E.E."/>
            <person name="Wisecaver J.H."/>
            <person name="Arnold A.E."/>
            <person name="Ju Y.M."/>
            <person name="Slot J.C."/>
            <person name="Ahrendt S."/>
            <person name="Moore L.P."/>
            <person name="Eastman K.E."/>
            <person name="Scott K."/>
            <person name="Konkel Z."/>
            <person name="Mondo S.J."/>
            <person name="Kuo A."/>
            <person name="Hayes R.D."/>
            <person name="Haridas S."/>
            <person name="Andreopoulos B."/>
            <person name="Riley R."/>
            <person name="LaButti K."/>
            <person name="Pangilinan J."/>
            <person name="Lipzen A."/>
            <person name="Amirebrahimi M."/>
            <person name="Yan J."/>
            <person name="Adam C."/>
            <person name="Keymanesh K."/>
            <person name="Ng V."/>
            <person name="Louie K."/>
            <person name="Northen T."/>
            <person name="Drula E."/>
            <person name="Henrissat B."/>
            <person name="Hsieh H.M."/>
            <person name="Youens-Clark K."/>
            <person name="Lutzoni F."/>
            <person name="Miadlikowska J."/>
            <person name="Eastwood D.C."/>
            <person name="Hamelin R.C."/>
            <person name="Grigoriev I.V."/>
            <person name="U'Ren J.M."/>
        </authorList>
    </citation>
    <scope>NUCLEOTIDE SEQUENCE [LARGE SCALE GENOMIC DNA]</scope>
    <source>
        <strain evidence="1 2">ER1909</strain>
    </source>
</reference>
<comment type="caution">
    <text evidence="1">The sequence shown here is derived from an EMBL/GenBank/DDBJ whole genome shotgun (WGS) entry which is preliminary data.</text>
</comment>
<gene>
    <name evidence="1" type="ORF">F4821DRAFT_247585</name>
</gene>
<evidence type="ECO:0000313" key="2">
    <source>
        <dbReference type="Proteomes" id="UP001497680"/>
    </source>
</evidence>
<protein>
    <submittedName>
        <fullName evidence="1">Heterokaryon incompatibility protein-domain-containing protein</fullName>
    </submittedName>
</protein>
<accession>A0ACC0CP39</accession>
<name>A0ACC0CP39_9PEZI</name>
<dbReference type="EMBL" id="MU394375">
    <property type="protein sequence ID" value="KAI6082231.1"/>
    <property type="molecule type" value="Genomic_DNA"/>
</dbReference>